<dbReference type="Pfam" id="PF08211">
    <property type="entry name" value="dCMP_cyt_deam_2"/>
    <property type="match status" value="1"/>
</dbReference>
<dbReference type="RefSeq" id="WP_303544364.1">
    <property type="nucleotide sequence ID" value="NZ_JAUOTP010000007.1"/>
</dbReference>
<dbReference type="InterPro" id="IPR013171">
    <property type="entry name" value="Cyd/dCyd_deaminase_Zn-bd"/>
</dbReference>
<dbReference type="InterPro" id="IPR016193">
    <property type="entry name" value="Cytidine_deaminase-like"/>
</dbReference>
<dbReference type="Pfam" id="PF00383">
    <property type="entry name" value="dCMP_cyt_deam_1"/>
    <property type="match status" value="1"/>
</dbReference>
<dbReference type="EC" id="3.5.4.5" evidence="4"/>
<dbReference type="GO" id="GO:0004126">
    <property type="term" value="F:cytidine deaminase activity"/>
    <property type="evidence" value="ECO:0007669"/>
    <property type="project" value="UniProtKB-EC"/>
</dbReference>
<feature type="domain" description="CMP/dCMP-type deaminase" evidence="3">
    <location>
        <begin position="74"/>
        <end position="199"/>
    </location>
</feature>
<accession>A0ABT8YBX7</accession>
<evidence type="ECO:0000313" key="4">
    <source>
        <dbReference type="EMBL" id="MDO6415835.1"/>
    </source>
</evidence>
<sequence>MFYSVKVNCRKNAGLPQQTNIKRIFIMGDPDSKRYPPEIQSMPDAFRQLSDASTFHGVISAADAASLAQQMGISLEQLATKLVPFAQLYAVVPISNYQVGAVGVGLTGALYYGANLEVAGEALSFTVHAEQACIANAWVNGEQGLATLAISAAPCGYCRQFLYELVDAATLTIALPGQPLQPLTYYLPDPFGPHDLGVQGGLMQAQSNGLSVGQPLDQTGQAALAAANASYSPYTSTFAGVALRTSAGVICAGRYAENAAYNPSMSPLEAALSQLVFNNQPFDTIVEAVLVEAPGTASQVGTTQTVLSAVSSTPLTVYVTS</sequence>
<organism evidence="4 5">
    <name type="scientific">Sphingomonas natans</name>
    <dbReference type="NCBI Taxonomy" id="3063330"/>
    <lineage>
        <taxon>Bacteria</taxon>
        <taxon>Pseudomonadati</taxon>
        <taxon>Pseudomonadota</taxon>
        <taxon>Alphaproteobacteria</taxon>
        <taxon>Sphingomonadales</taxon>
        <taxon>Sphingomonadaceae</taxon>
        <taxon>Sphingomonas</taxon>
    </lineage>
</organism>
<comment type="caution">
    <text evidence="4">The sequence shown here is derived from an EMBL/GenBank/DDBJ whole genome shotgun (WGS) entry which is preliminary data.</text>
</comment>
<dbReference type="Proteomes" id="UP001169764">
    <property type="component" value="Unassembled WGS sequence"/>
</dbReference>
<keyword evidence="5" id="KW-1185">Reference proteome</keyword>
<dbReference type="NCBIfam" id="NF006537">
    <property type="entry name" value="PRK09027.1"/>
    <property type="match status" value="1"/>
</dbReference>
<dbReference type="PANTHER" id="PTHR11644">
    <property type="entry name" value="CYTIDINE DEAMINASE"/>
    <property type="match status" value="1"/>
</dbReference>
<proteinExistence type="inferred from homology"/>
<evidence type="ECO:0000259" key="3">
    <source>
        <dbReference type="PROSITE" id="PS51747"/>
    </source>
</evidence>
<evidence type="ECO:0000256" key="1">
    <source>
        <dbReference type="ARBA" id="ARBA00006576"/>
    </source>
</evidence>
<dbReference type="Gene3D" id="3.40.140.10">
    <property type="entry name" value="Cytidine Deaminase, domain 2"/>
    <property type="match status" value="2"/>
</dbReference>
<reference evidence="4" key="1">
    <citation type="submission" date="2023-07" db="EMBL/GenBank/DDBJ databases">
        <authorList>
            <person name="Kim M."/>
        </authorList>
    </citation>
    <scope>NUCLEOTIDE SEQUENCE</scope>
    <source>
        <strain evidence="4">BIUV-7</strain>
    </source>
</reference>
<keyword evidence="4" id="KW-0378">Hydrolase</keyword>
<dbReference type="EMBL" id="JAUOTP010000007">
    <property type="protein sequence ID" value="MDO6415835.1"/>
    <property type="molecule type" value="Genomic_DNA"/>
</dbReference>
<name>A0ABT8YBX7_9SPHN</name>
<comment type="similarity">
    <text evidence="1">Belongs to the cytidine and deoxycytidylate deaminase family.</text>
</comment>
<evidence type="ECO:0000256" key="2">
    <source>
        <dbReference type="ARBA" id="ARBA00011738"/>
    </source>
</evidence>
<evidence type="ECO:0000313" key="5">
    <source>
        <dbReference type="Proteomes" id="UP001169764"/>
    </source>
</evidence>
<dbReference type="PIRSF" id="PIRSF006334">
    <property type="entry name" value="Cdd_plus_pseudo"/>
    <property type="match status" value="1"/>
</dbReference>
<feature type="domain" description="CMP/dCMP-type deaminase" evidence="3">
    <location>
        <begin position="214"/>
        <end position="321"/>
    </location>
</feature>
<dbReference type="PANTHER" id="PTHR11644:SF2">
    <property type="entry name" value="CYTIDINE DEAMINASE"/>
    <property type="match status" value="1"/>
</dbReference>
<dbReference type="SUPFAM" id="SSF53927">
    <property type="entry name" value="Cytidine deaminase-like"/>
    <property type="match status" value="2"/>
</dbReference>
<gene>
    <name evidence="4" type="primary">cdd</name>
    <name evidence="4" type="ORF">Q4F19_15695</name>
</gene>
<dbReference type="CDD" id="cd01283">
    <property type="entry name" value="cytidine_deaminase"/>
    <property type="match status" value="1"/>
</dbReference>
<dbReference type="InterPro" id="IPR050202">
    <property type="entry name" value="Cyt/Deoxycyt_deaminase"/>
</dbReference>
<dbReference type="InterPro" id="IPR002125">
    <property type="entry name" value="CMP_dCMP_dom"/>
</dbReference>
<protein>
    <submittedName>
        <fullName evidence="4">Cytidine deaminase</fullName>
        <ecNumber evidence="4">3.5.4.5</ecNumber>
    </submittedName>
</protein>
<dbReference type="PROSITE" id="PS51747">
    <property type="entry name" value="CYT_DCMP_DEAMINASES_2"/>
    <property type="match status" value="2"/>
</dbReference>
<comment type="subunit">
    <text evidence="2">Homodimer.</text>
</comment>